<comment type="caution">
    <text evidence="7">The sequence shown here is derived from an EMBL/GenBank/DDBJ whole genome shotgun (WGS) entry which is preliminary data.</text>
</comment>
<keyword evidence="3 4" id="KW-0436">Ligase</keyword>
<keyword evidence="2 3" id="KW-0456">Lyase</keyword>
<dbReference type="EC" id="4.1.1.36" evidence="3"/>
<feature type="region of interest" description="Phosphopantothenoylcysteine decarboxylase" evidence="3">
    <location>
        <begin position="1"/>
        <end position="201"/>
    </location>
</feature>
<keyword evidence="3 4" id="KW-0288">FMN</keyword>
<evidence type="ECO:0000256" key="4">
    <source>
        <dbReference type="RuleBase" id="RU364078"/>
    </source>
</evidence>
<organism evidence="7 8">
    <name type="scientific">Nesterenkonia aerolata</name>
    <dbReference type="NCBI Taxonomy" id="3074079"/>
    <lineage>
        <taxon>Bacteria</taxon>
        <taxon>Bacillati</taxon>
        <taxon>Actinomycetota</taxon>
        <taxon>Actinomycetes</taxon>
        <taxon>Micrococcales</taxon>
        <taxon>Micrococcaceae</taxon>
        <taxon>Nesterenkonia</taxon>
    </lineage>
</organism>
<evidence type="ECO:0000259" key="5">
    <source>
        <dbReference type="Pfam" id="PF02441"/>
    </source>
</evidence>
<feature type="binding site" evidence="3">
    <location>
        <position position="344"/>
    </location>
    <ligand>
        <name>CTP</name>
        <dbReference type="ChEBI" id="CHEBI:37563"/>
    </ligand>
</feature>
<dbReference type="Proteomes" id="UP001251870">
    <property type="component" value="Unassembled WGS sequence"/>
</dbReference>
<dbReference type="SUPFAM" id="SSF102645">
    <property type="entry name" value="CoaB-like"/>
    <property type="match status" value="1"/>
</dbReference>
<dbReference type="NCBIfam" id="TIGR00521">
    <property type="entry name" value="coaBC_dfp"/>
    <property type="match status" value="1"/>
</dbReference>
<dbReference type="GO" id="GO:0004632">
    <property type="term" value="F:phosphopantothenate--cysteine ligase activity"/>
    <property type="evidence" value="ECO:0007669"/>
    <property type="project" value="UniProtKB-EC"/>
</dbReference>
<dbReference type="GO" id="GO:0004633">
    <property type="term" value="F:phosphopantothenoylcysteine decarboxylase activity"/>
    <property type="evidence" value="ECO:0007669"/>
    <property type="project" value="UniProtKB-EC"/>
</dbReference>
<reference evidence="7 8" key="1">
    <citation type="submission" date="2023-09" db="EMBL/GenBank/DDBJ databases">
        <title>Description of three actinobacteria isolated from air of manufacturing shop in a pharmaceutical factory.</title>
        <authorList>
            <person name="Zhang D.-F."/>
        </authorList>
    </citation>
    <scope>NUCLEOTIDE SEQUENCE [LARGE SCALE GENOMIC DNA]</scope>
    <source>
        <strain evidence="7 8">LY-0111</strain>
    </source>
</reference>
<evidence type="ECO:0000313" key="8">
    <source>
        <dbReference type="Proteomes" id="UP001251870"/>
    </source>
</evidence>
<keyword evidence="3" id="KW-0479">Metal-binding</keyword>
<comment type="cofactor">
    <cofactor evidence="3">
        <name>FMN</name>
        <dbReference type="ChEBI" id="CHEBI:58210"/>
    </cofactor>
    <text evidence="3">Binds 1 FMN per subunit.</text>
</comment>
<dbReference type="PANTHER" id="PTHR14359">
    <property type="entry name" value="HOMO-OLIGOMERIC FLAVIN CONTAINING CYS DECARBOXYLASE FAMILY"/>
    <property type="match status" value="1"/>
</dbReference>
<dbReference type="Pfam" id="PF02441">
    <property type="entry name" value="Flavoprotein"/>
    <property type="match status" value="1"/>
</dbReference>
<evidence type="ECO:0000256" key="2">
    <source>
        <dbReference type="ARBA" id="ARBA00023239"/>
    </source>
</evidence>
<comment type="function">
    <text evidence="4">Catalyzes two steps in the biosynthesis of coenzyme A. In the first step cysteine is conjugated to 4'-phosphopantothenate to form 4-phosphopantothenoylcysteine, in the latter compound is decarboxylated to form 4'-phosphopantotheine.</text>
</comment>
<keyword evidence="3" id="KW-0460">Magnesium</keyword>
<name>A0ABU2DQB8_9MICC</name>
<comment type="similarity">
    <text evidence="3 4">In the N-terminal section; belongs to the HFCD (homo-oligomeric flavin containing Cys decarboxylase) superfamily.</text>
</comment>
<dbReference type="EMBL" id="JAVKGR010000002">
    <property type="protein sequence ID" value="MDR8018692.1"/>
    <property type="molecule type" value="Genomic_DNA"/>
</dbReference>
<dbReference type="InterPro" id="IPR035929">
    <property type="entry name" value="CoaB-like_sf"/>
</dbReference>
<sequence length="427" mass="44865">MRIVLGVSGGIAAYKAVHLLRLLREQGHQVDVVPTAASLEFVGAATWEAISSRPVTTGVFSRVDEVRHVRLGQQADLVVVAPATADLLARVRAGRADDLLTSTLLATQAPVILVPAMHTEMWGNPATAENVEVLRARGIEVMEPASGRLTGTDSGPGRLPEPEDIHRHLQAFLADPAPMSPAGASEPADHPVHDEPLRGRRVVVTAGGTREALDPVRFLGNRSSGRQGIALARAARQAGADVHLILGTLETEPPASDEGISLEHIESAQQLGAAVAEASAECDMLIMAAAVADFRPLTVGESKIKKTDDGQDPTITLTRNPDILAETVAARSRTGKGPTVIVGFAAETGDAEHDPVDLAGQKLQRKGCDLLVLNQVGTDLVFGREDTEVHILASQQSQQVLGAEPLTVAGSKTRAAQAVVAQASRLL</sequence>
<protein>
    <recommendedName>
        <fullName evidence="3">Coenzyme A biosynthesis bifunctional protein CoaBC</fullName>
    </recommendedName>
    <alternativeName>
        <fullName evidence="3">DNA/pantothenate metabolism flavoprotein</fullName>
    </alternativeName>
    <alternativeName>
        <fullName evidence="3">Phosphopantothenoylcysteine synthetase/decarboxylase</fullName>
        <shortName evidence="3">PPCS-PPCDC</shortName>
    </alternativeName>
    <domain>
        <recommendedName>
            <fullName evidence="3">Phosphopantothenoylcysteine decarboxylase</fullName>
            <shortName evidence="3">PPC decarboxylase</shortName>
            <shortName evidence="3">PPC-DC</shortName>
            <ecNumber evidence="3">4.1.1.36</ecNumber>
        </recommendedName>
        <alternativeName>
            <fullName evidence="3">CoaC</fullName>
        </alternativeName>
    </domain>
    <domain>
        <recommendedName>
            <fullName evidence="3">Phosphopantothenate--cysteine ligase</fullName>
            <ecNumber evidence="3">6.3.2.5</ecNumber>
        </recommendedName>
        <alternativeName>
            <fullName evidence="3">CoaB</fullName>
        </alternativeName>
        <alternativeName>
            <fullName evidence="3">Phosphopantothenoylcysteine synthetase</fullName>
            <shortName evidence="3">PPC synthetase</shortName>
            <shortName evidence="3">PPC-S</shortName>
        </alternativeName>
    </domain>
</protein>
<dbReference type="InterPro" id="IPR005252">
    <property type="entry name" value="CoaBC"/>
</dbReference>
<comment type="catalytic activity">
    <reaction evidence="3 4">
        <text>(R)-4'-phosphopantothenate + L-cysteine + CTP = N-[(R)-4-phosphopantothenoyl]-L-cysteine + CMP + diphosphate + H(+)</text>
        <dbReference type="Rhea" id="RHEA:19397"/>
        <dbReference type="ChEBI" id="CHEBI:10986"/>
        <dbReference type="ChEBI" id="CHEBI:15378"/>
        <dbReference type="ChEBI" id="CHEBI:33019"/>
        <dbReference type="ChEBI" id="CHEBI:35235"/>
        <dbReference type="ChEBI" id="CHEBI:37563"/>
        <dbReference type="ChEBI" id="CHEBI:59458"/>
        <dbReference type="ChEBI" id="CHEBI:60377"/>
        <dbReference type="EC" id="6.3.2.5"/>
    </reaction>
</comment>
<comment type="cofactor">
    <cofactor evidence="3">
        <name>Mg(2+)</name>
        <dbReference type="ChEBI" id="CHEBI:18420"/>
    </cofactor>
</comment>
<gene>
    <name evidence="3 7" type="primary">coaBC</name>
    <name evidence="7" type="ORF">RIL96_03820</name>
</gene>
<dbReference type="HAMAP" id="MF_02225">
    <property type="entry name" value="CoaBC"/>
    <property type="match status" value="1"/>
</dbReference>
<dbReference type="Gene3D" id="3.40.50.1950">
    <property type="entry name" value="Flavin prenyltransferase-like"/>
    <property type="match status" value="1"/>
</dbReference>
<evidence type="ECO:0000256" key="3">
    <source>
        <dbReference type="HAMAP-Rule" id="MF_02225"/>
    </source>
</evidence>
<dbReference type="RefSeq" id="WP_310547669.1">
    <property type="nucleotide sequence ID" value="NZ_JAVKGR010000002.1"/>
</dbReference>
<proteinExistence type="inferred from homology"/>
<dbReference type="InterPro" id="IPR003382">
    <property type="entry name" value="Flavoprotein"/>
</dbReference>
<dbReference type="PANTHER" id="PTHR14359:SF6">
    <property type="entry name" value="PHOSPHOPANTOTHENOYLCYSTEINE DECARBOXYLASE"/>
    <property type="match status" value="1"/>
</dbReference>
<dbReference type="Gene3D" id="3.40.50.10300">
    <property type="entry name" value="CoaB-like"/>
    <property type="match status" value="1"/>
</dbReference>
<evidence type="ECO:0000259" key="6">
    <source>
        <dbReference type="Pfam" id="PF04127"/>
    </source>
</evidence>
<feature type="binding site" evidence="3">
    <location>
        <begin position="321"/>
        <end position="324"/>
    </location>
    <ligand>
        <name>CTP</name>
        <dbReference type="ChEBI" id="CHEBI:37563"/>
    </ligand>
</feature>
<dbReference type="EC" id="6.3.2.5" evidence="3"/>
<dbReference type="InterPro" id="IPR007085">
    <property type="entry name" value="DNA/pantothenate-metab_flavo_C"/>
</dbReference>
<feature type="domain" description="DNA/pantothenate metabolism flavoprotein C-terminal" evidence="6">
    <location>
        <begin position="197"/>
        <end position="421"/>
    </location>
</feature>
<accession>A0ABU2DQB8</accession>
<feature type="binding site" evidence="3">
    <location>
        <position position="362"/>
    </location>
    <ligand>
        <name>CTP</name>
        <dbReference type="ChEBI" id="CHEBI:37563"/>
    </ligand>
</feature>
<evidence type="ECO:0000256" key="1">
    <source>
        <dbReference type="ARBA" id="ARBA00022793"/>
    </source>
</evidence>
<feature type="binding site" evidence="3">
    <location>
        <position position="303"/>
    </location>
    <ligand>
        <name>CTP</name>
        <dbReference type="ChEBI" id="CHEBI:37563"/>
    </ligand>
</feature>
<keyword evidence="8" id="KW-1185">Reference proteome</keyword>
<feature type="region of interest" description="Phosphopantothenate--cysteine ligase" evidence="3">
    <location>
        <begin position="202"/>
        <end position="427"/>
    </location>
</feature>
<comment type="catalytic activity">
    <reaction evidence="3 4">
        <text>N-[(R)-4-phosphopantothenoyl]-L-cysteine + H(+) = (R)-4'-phosphopantetheine + CO2</text>
        <dbReference type="Rhea" id="RHEA:16793"/>
        <dbReference type="ChEBI" id="CHEBI:15378"/>
        <dbReference type="ChEBI" id="CHEBI:16526"/>
        <dbReference type="ChEBI" id="CHEBI:59458"/>
        <dbReference type="ChEBI" id="CHEBI:61723"/>
        <dbReference type="EC" id="4.1.1.36"/>
    </reaction>
</comment>
<feature type="binding site" evidence="3">
    <location>
        <position position="366"/>
    </location>
    <ligand>
        <name>CTP</name>
        <dbReference type="ChEBI" id="CHEBI:37563"/>
    </ligand>
</feature>
<comment type="function">
    <text evidence="3">Catalyzes two sequential steps in the biosynthesis of coenzyme A. In the first step cysteine is conjugated to 4'-phosphopantothenate to form 4-phosphopantothenoylcysteine. In the second step the latter compound is decarboxylated to form 4'-phosphopantotheine.</text>
</comment>
<comment type="caution">
    <text evidence="3">Lacks conserved residue(s) required for the propagation of feature annotation.</text>
</comment>
<dbReference type="SUPFAM" id="SSF52507">
    <property type="entry name" value="Homo-oligomeric flavin-containing Cys decarboxylases, HFCD"/>
    <property type="match status" value="1"/>
</dbReference>
<keyword evidence="3" id="KW-0511">Multifunctional enzyme</keyword>
<feature type="binding site" evidence="3">
    <location>
        <position position="293"/>
    </location>
    <ligand>
        <name>CTP</name>
        <dbReference type="ChEBI" id="CHEBI:37563"/>
    </ligand>
</feature>
<dbReference type="InterPro" id="IPR036551">
    <property type="entry name" value="Flavin_trans-like"/>
</dbReference>
<dbReference type="Pfam" id="PF04127">
    <property type="entry name" value="DFP"/>
    <property type="match status" value="1"/>
</dbReference>
<comment type="pathway">
    <text evidence="3 4">Cofactor biosynthesis; coenzyme A biosynthesis; CoA from (R)-pantothenate: step 3/5.</text>
</comment>
<comment type="similarity">
    <text evidence="3 4">In the C-terminal section; belongs to the PPC synthetase family.</text>
</comment>
<feature type="domain" description="Flavoprotein" evidence="5">
    <location>
        <begin position="1"/>
        <end position="166"/>
    </location>
</feature>
<evidence type="ECO:0000313" key="7">
    <source>
        <dbReference type="EMBL" id="MDR8018692.1"/>
    </source>
</evidence>
<keyword evidence="3 4" id="KW-0285">Flavoprotein</keyword>
<keyword evidence="1 3" id="KW-0210">Decarboxylase</keyword>
<comment type="pathway">
    <text evidence="3 4">Cofactor biosynthesis; coenzyme A biosynthesis; CoA from (R)-pantothenate: step 2/5.</text>
</comment>